<dbReference type="EC" id="2.3.1.275" evidence="10"/>
<dbReference type="AlphaFoldDB" id="A0A9D0ZQ58"/>
<dbReference type="SMART" id="SM01207">
    <property type="entry name" value="G3P_acyltransf"/>
    <property type="match status" value="1"/>
</dbReference>
<feature type="transmembrane region" description="Helical" evidence="10">
    <location>
        <begin position="106"/>
        <end position="127"/>
    </location>
</feature>
<dbReference type="GO" id="GO:0043772">
    <property type="term" value="F:acyl-phosphate glycerol-3-phosphate acyltransferase activity"/>
    <property type="evidence" value="ECO:0007669"/>
    <property type="project" value="UniProtKB-UniRule"/>
</dbReference>
<comment type="caution">
    <text evidence="11">The sequence shown here is derived from an EMBL/GenBank/DDBJ whole genome shotgun (WGS) entry which is preliminary data.</text>
</comment>
<dbReference type="NCBIfam" id="TIGR00023">
    <property type="entry name" value="glycerol-3-phosphate 1-O-acyltransferase PlsY"/>
    <property type="match status" value="1"/>
</dbReference>
<dbReference type="GO" id="GO:0008654">
    <property type="term" value="P:phospholipid biosynthetic process"/>
    <property type="evidence" value="ECO:0007669"/>
    <property type="project" value="UniProtKB-UniRule"/>
</dbReference>
<comment type="function">
    <text evidence="10">Catalyzes the transfer of an acyl group from acyl-phosphate (acyl-PO(4)) to glycerol-3-phosphate (G3P) to form lysophosphatidic acid (LPA). This enzyme utilizes acyl-phosphate as fatty acyl donor, but not acyl-CoA or acyl-ACP.</text>
</comment>
<keyword evidence="1 10" id="KW-1003">Cell membrane</keyword>
<evidence type="ECO:0000256" key="7">
    <source>
        <dbReference type="ARBA" id="ARBA00023136"/>
    </source>
</evidence>
<accession>A0A9D0ZQ58</accession>
<keyword evidence="7 10" id="KW-0472">Membrane</keyword>
<dbReference type="Pfam" id="PF02660">
    <property type="entry name" value="G3P_acyltransf"/>
    <property type="match status" value="1"/>
</dbReference>
<comment type="subcellular location">
    <subcellularLocation>
        <location evidence="10">Cell membrane</location>
        <topology evidence="10">Multi-pass membrane protein</topology>
    </subcellularLocation>
</comment>
<comment type="similarity">
    <text evidence="10">Belongs to the PlsY family.</text>
</comment>
<evidence type="ECO:0000256" key="9">
    <source>
        <dbReference type="ARBA" id="ARBA00023264"/>
    </source>
</evidence>
<keyword evidence="5 10" id="KW-1133">Transmembrane helix</keyword>
<evidence type="ECO:0000313" key="11">
    <source>
        <dbReference type="EMBL" id="HIQ83596.1"/>
    </source>
</evidence>
<keyword evidence="8 10" id="KW-0594">Phospholipid biosynthesis</keyword>
<name>A0A9D0ZQ58_9FIRM</name>
<dbReference type="Proteomes" id="UP000824260">
    <property type="component" value="Unassembled WGS sequence"/>
</dbReference>
<keyword evidence="6 10" id="KW-0443">Lipid metabolism</keyword>
<keyword evidence="11" id="KW-0012">Acyltransferase</keyword>
<dbReference type="HAMAP" id="MF_01043">
    <property type="entry name" value="PlsY"/>
    <property type="match status" value="1"/>
</dbReference>
<dbReference type="GO" id="GO:0005886">
    <property type="term" value="C:plasma membrane"/>
    <property type="evidence" value="ECO:0007669"/>
    <property type="project" value="UniProtKB-SubCell"/>
</dbReference>
<evidence type="ECO:0000256" key="1">
    <source>
        <dbReference type="ARBA" id="ARBA00022475"/>
    </source>
</evidence>
<dbReference type="PANTHER" id="PTHR30309">
    <property type="entry name" value="INNER MEMBRANE PROTEIN YGIH"/>
    <property type="match status" value="1"/>
</dbReference>
<keyword evidence="2 10" id="KW-0444">Lipid biosynthesis</keyword>
<organism evidence="11 12">
    <name type="scientific">Candidatus Pullichristensenella stercorigallinarum</name>
    <dbReference type="NCBI Taxonomy" id="2840909"/>
    <lineage>
        <taxon>Bacteria</taxon>
        <taxon>Bacillati</taxon>
        <taxon>Bacillota</taxon>
        <taxon>Clostridia</taxon>
        <taxon>Candidatus Pullichristensenella</taxon>
    </lineage>
</organism>
<evidence type="ECO:0000313" key="12">
    <source>
        <dbReference type="Proteomes" id="UP000824260"/>
    </source>
</evidence>
<keyword evidence="4 10" id="KW-0812">Transmembrane</keyword>
<comment type="catalytic activity">
    <reaction evidence="10">
        <text>an acyl phosphate + sn-glycerol 3-phosphate = a 1-acyl-sn-glycero-3-phosphate + phosphate</text>
        <dbReference type="Rhea" id="RHEA:34075"/>
        <dbReference type="ChEBI" id="CHEBI:43474"/>
        <dbReference type="ChEBI" id="CHEBI:57597"/>
        <dbReference type="ChEBI" id="CHEBI:57970"/>
        <dbReference type="ChEBI" id="CHEBI:59918"/>
        <dbReference type="EC" id="2.3.1.275"/>
    </reaction>
</comment>
<gene>
    <name evidence="10 11" type="primary">plsY</name>
    <name evidence="11" type="ORF">IAA52_10910</name>
</gene>
<feature type="transmembrane region" description="Helical" evidence="10">
    <location>
        <begin position="134"/>
        <end position="157"/>
    </location>
</feature>
<reference evidence="11" key="1">
    <citation type="submission" date="2020-10" db="EMBL/GenBank/DDBJ databases">
        <authorList>
            <person name="Gilroy R."/>
        </authorList>
    </citation>
    <scope>NUCLEOTIDE SEQUENCE</scope>
    <source>
        <strain evidence="11">ChiSjej6B24-2974</strain>
    </source>
</reference>
<evidence type="ECO:0000256" key="5">
    <source>
        <dbReference type="ARBA" id="ARBA00022989"/>
    </source>
</evidence>
<keyword evidence="9 10" id="KW-1208">Phospholipid metabolism</keyword>
<evidence type="ECO:0000256" key="8">
    <source>
        <dbReference type="ARBA" id="ARBA00023209"/>
    </source>
</evidence>
<dbReference type="InterPro" id="IPR003811">
    <property type="entry name" value="G3P_acylTferase_PlsY"/>
</dbReference>
<protein>
    <recommendedName>
        <fullName evidence="10">Glycerol-3-phosphate acyltransferase</fullName>
    </recommendedName>
    <alternativeName>
        <fullName evidence="10">Acyl-PO4 G3P acyltransferase</fullName>
    </alternativeName>
    <alternativeName>
        <fullName evidence="10">Acyl-phosphate--glycerol-3-phosphate acyltransferase</fullName>
    </alternativeName>
    <alternativeName>
        <fullName evidence="10">G3P acyltransferase</fullName>
        <shortName evidence="10">GPAT</shortName>
        <ecNumber evidence="10">2.3.1.275</ecNumber>
    </alternativeName>
    <alternativeName>
        <fullName evidence="10">Lysophosphatidic acid synthase</fullName>
        <shortName evidence="10">LPA synthase</shortName>
    </alternativeName>
</protein>
<reference evidence="11" key="2">
    <citation type="journal article" date="2021" name="PeerJ">
        <title>Extensive microbial diversity within the chicken gut microbiome revealed by metagenomics and culture.</title>
        <authorList>
            <person name="Gilroy R."/>
            <person name="Ravi A."/>
            <person name="Getino M."/>
            <person name="Pursley I."/>
            <person name="Horton D.L."/>
            <person name="Alikhan N.F."/>
            <person name="Baker D."/>
            <person name="Gharbi K."/>
            <person name="Hall N."/>
            <person name="Watson M."/>
            <person name="Adriaenssens E.M."/>
            <person name="Foster-Nyarko E."/>
            <person name="Jarju S."/>
            <person name="Secka A."/>
            <person name="Antonio M."/>
            <person name="Oren A."/>
            <person name="Chaudhuri R.R."/>
            <person name="La Ragione R."/>
            <person name="Hildebrand F."/>
            <person name="Pallen M.J."/>
        </authorList>
    </citation>
    <scope>NUCLEOTIDE SEQUENCE</scope>
    <source>
        <strain evidence="11">ChiSjej6B24-2974</strain>
    </source>
</reference>
<feature type="transmembrane region" description="Helical" evidence="10">
    <location>
        <begin position="74"/>
        <end position="94"/>
    </location>
</feature>
<dbReference type="PANTHER" id="PTHR30309:SF0">
    <property type="entry name" value="GLYCEROL-3-PHOSPHATE ACYLTRANSFERASE-RELATED"/>
    <property type="match status" value="1"/>
</dbReference>
<feature type="transmembrane region" description="Helical" evidence="10">
    <location>
        <begin position="6"/>
        <end position="24"/>
    </location>
</feature>
<comment type="subunit">
    <text evidence="10">Probably interacts with PlsX.</text>
</comment>
<sequence length="211" mass="22782">MVWRYAVIVVVGYLLGNISMGLIVSERYHMDIREHGSGNAGTTNVLRTLGWLPSAMTLVGDVLKSFAASMLGKWLAGDIGLLVGGFMAVLGHNWPVFNGFRGGKGMAASLGMLFALNWALALGLLGLEVLVAGLTGYVSVASLVTSVAFPIAAGIIYRDSPDFWFYLIYSILLAAVTIFSHRSNIKRLLSGTENRINFKKIKVKPDEKTKG</sequence>
<dbReference type="EMBL" id="DVFZ01000103">
    <property type="protein sequence ID" value="HIQ83596.1"/>
    <property type="molecule type" value="Genomic_DNA"/>
</dbReference>
<feature type="transmembrane region" description="Helical" evidence="10">
    <location>
        <begin position="163"/>
        <end position="180"/>
    </location>
</feature>
<evidence type="ECO:0000256" key="2">
    <source>
        <dbReference type="ARBA" id="ARBA00022516"/>
    </source>
</evidence>
<proteinExistence type="inferred from homology"/>
<evidence type="ECO:0000256" key="6">
    <source>
        <dbReference type="ARBA" id="ARBA00023098"/>
    </source>
</evidence>
<evidence type="ECO:0000256" key="3">
    <source>
        <dbReference type="ARBA" id="ARBA00022679"/>
    </source>
</evidence>
<keyword evidence="3 10" id="KW-0808">Transferase</keyword>
<comment type="pathway">
    <text evidence="10">Lipid metabolism; phospholipid metabolism.</text>
</comment>
<evidence type="ECO:0000256" key="4">
    <source>
        <dbReference type="ARBA" id="ARBA00022692"/>
    </source>
</evidence>
<evidence type="ECO:0000256" key="10">
    <source>
        <dbReference type="HAMAP-Rule" id="MF_01043"/>
    </source>
</evidence>